<evidence type="ECO:0000313" key="2">
    <source>
        <dbReference type="Proteomes" id="UP000828941"/>
    </source>
</evidence>
<name>A0ACB9MU68_BAUVA</name>
<comment type="caution">
    <text evidence="1">The sequence shown here is derived from an EMBL/GenBank/DDBJ whole genome shotgun (WGS) entry which is preliminary data.</text>
</comment>
<dbReference type="Proteomes" id="UP000828941">
    <property type="component" value="Chromosome 8"/>
</dbReference>
<protein>
    <submittedName>
        <fullName evidence="1">Uncharacterized protein</fullName>
    </submittedName>
</protein>
<dbReference type="EMBL" id="CM039433">
    <property type="protein sequence ID" value="KAI4327024.1"/>
    <property type="molecule type" value="Genomic_DNA"/>
</dbReference>
<gene>
    <name evidence="1" type="ORF">L6164_019529</name>
</gene>
<organism evidence="1 2">
    <name type="scientific">Bauhinia variegata</name>
    <name type="common">Purple orchid tree</name>
    <name type="synonym">Phanera variegata</name>
    <dbReference type="NCBI Taxonomy" id="167791"/>
    <lineage>
        <taxon>Eukaryota</taxon>
        <taxon>Viridiplantae</taxon>
        <taxon>Streptophyta</taxon>
        <taxon>Embryophyta</taxon>
        <taxon>Tracheophyta</taxon>
        <taxon>Spermatophyta</taxon>
        <taxon>Magnoliopsida</taxon>
        <taxon>eudicotyledons</taxon>
        <taxon>Gunneridae</taxon>
        <taxon>Pentapetalae</taxon>
        <taxon>rosids</taxon>
        <taxon>fabids</taxon>
        <taxon>Fabales</taxon>
        <taxon>Fabaceae</taxon>
        <taxon>Cercidoideae</taxon>
        <taxon>Cercideae</taxon>
        <taxon>Bauhiniinae</taxon>
        <taxon>Bauhinia</taxon>
    </lineage>
</organism>
<sequence>MPSPRNGEGSQRCFNGCFPTPPLSSEDSHDTSSKSSTNVTLSNHDFVAATCSTLRPNVQFTNHESLLPLHDSYINFTKAYPQFIDSFKVDEIRAREYYHLNHSNICFDYTGYGLFSHAQQQRCCPETSIASTSSSSHPSSSLPLELPFFDISYKTVNLHSQILYGGNESELESRIKERVMAFMNLSEDDYTLVLAANQSSAFKLVADSFQFQSNGSLLTVYDHRSEAVDWMIESSMKRGANILSAEFTWPNLRISSTKLKKMIISKREKKRKSDLFVFPLQSRVTGARYPYIWMTIAQENGWNVLLDASTLGPKEMGTLGLSLFQPNFLVCSFYKVFGENPSGFACLFVKKSSISVIKDSPSIGIVSLIPAFKQSQFPEEGEVEETEPPRSDSEQQTDDQVFEAQRVSGKQEAESKSEIVELDAPHESDQPRSGRSQSECRGLDHADAVGLILIGSRARYLINWLVNALMSLRHPHAETGFPLIRIYGPKINFQRGTAVAFNVFDWKGEKIDQSLVQKLADRNCISLGLGFLNHMKFLDKKAQRISQMEGVGVRKKTQKHDAGICVLTAALSFLTNFEDIYKLWAFLSRFLDADFVEKERWRYIALNQKTIEV</sequence>
<keyword evidence="2" id="KW-1185">Reference proteome</keyword>
<proteinExistence type="predicted"/>
<reference evidence="1 2" key="1">
    <citation type="journal article" date="2022" name="DNA Res.">
        <title>Chromosomal-level genome assembly of the orchid tree Bauhinia variegata (Leguminosae; Cercidoideae) supports the allotetraploid origin hypothesis of Bauhinia.</title>
        <authorList>
            <person name="Zhong Y."/>
            <person name="Chen Y."/>
            <person name="Zheng D."/>
            <person name="Pang J."/>
            <person name="Liu Y."/>
            <person name="Luo S."/>
            <person name="Meng S."/>
            <person name="Qian L."/>
            <person name="Wei D."/>
            <person name="Dai S."/>
            <person name="Zhou R."/>
        </authorList>
    </citation>
    <scope>NUCLEOTIDE SEQUENCE [LARGE SCALE GENOMIC DNA]</scope>
    <source>
        <strain evidence="1">BV-YZ2020</strain>
    </source>
</reference>
<evidence type="ECO:0000313" key="1">
    <source>
        <dbReference type="EMBL" id="KAI4327024.1"/>
    </source>
</evidence>
<accession>A0ACB9MU68</accession>